<protein>
    <submittedName>
        <fullName evidence="4">2-methylene-furan-3-one reductase-like</fullName>
    </submittedName>
</protein>
<dbReference type="Gene3D" id="3.90.180.10">
    <property type="entry name" value="Medium-chain alcohol dehydrogenases, catalytic domain"/>
    <property type="match status" value="1"/>
</dbReference>
<dbReference type="Proteomes" id="UP000694918">
    <property type="component" value="Unplaced"/>
</dbReference>
<evidence type="ECO:0000313" key="4">
    <source>
        <dbReference type="RefSeq" id="XP_011029906.1"/>
    </source>
</evidence>
<evidence type="ECO:0000313" key="3">
    <source>
        <dbReference type="Proteomes" id="UP000694918"/>
    </source>
</evidence>
<sequence length="102" mass="11018">MTLMVGFQYSKQKTGQCDRAVKAVKEDGSVVTIVGPVTPPALIFVLTSNGSVLDKLKPYLESGKVKPVLDPKGPFPFSQTVEAFSYLETCRAVGKVVIYPIP</sequence>
<proteinExistence type="inferred from homology"/>
<dbReference type="PANTHER" id="PTHR44573:SF3">
    <property type="entry name" value="CYTOSOLIC ALKENAL_ONE OXIDOREDUCTASE"/>
    <property type="match status" value="1"/>
</dbReference>
<evidence type="ECO:0000256" key="2">
    <source>
        <dbReference type="ARBA" id="ARBA00023002"/>
    </source>
</evidence>
<dbReference type="Pfam" id="PF13602">
    <property type="entry name" value="ADH_zinc_N_2"/>
    <property type="match status" value="1"/>
</dbReference>
<keyword evidence="3" id="KW-1185">Reference proteome</keyword>
<organism evidence="3 4">
    <name type="scientific">Populus euphratica</name>
    <name type="common">Euphrates poplar</name>
    <dbReference type="NCBI Taxonomy" id="75702"/>
    <lineage>
        <taxon>Eukaryota</taxon>
        <taxon>Viridiplantae</taxon>
        <taxon>Streptophyta</taxon>
        <taxon>Embryophyta</taxon>
        <taxon>Tracheophyta</taxon>
        <taxon>Spermatophyta</taxon>
        <taxon>Magnoliopsida</taxon>
        <taxon>eudicotyledons</taxon>
        <taxon>Gunneridae</taxon>
        <taxon>Pentapetalae</taxon>
        <taxon>rosids</taxon>
        <taxon>fabids</taxon>
        <taxon>Malpighiales</taxon>
        <taxon>Salicaceae</taxon>
        <taxon>Saliceae</taxon>
        <taxon>Populus</taxon>
    </lineage>
</organism>
<dbReference type="InterPro" id="IPR044626">
    <property type="entry name" value="AOR-like"/>
</dbReference>
<accession>A0AAJ6XT02</accession>
<comment type="similarity">
    <text evidence="1">Belongs to the zinc-containing alcohol dehydrogenase family. Quinone oxidoreductase subfamily.</text>
</comment>
<dbReference type="GeneID" id="105129511"/>
<dbReference type="KEGG" id="peu:105129511"/>
<dbReference type="AlphaFoldDB" id="A0AAJ6XT02"/>
<evidence type="ECO:0000256" key="1">
    <source>
        <dbReference type="ARBA" id="ARBA00010371"/>
    </source>
</evidence>
<dbReference type="GO" id="GO:0016628">
    <property type="term" value="F:oxidoreductase activity, acting on the CH-CH group of donors, NAD or NADP as acceptor"/>
    <property type="evidence" value="ECO:0007669"/>
    <property type="project" value="InterPro"/>
</dbReference>
<dbReference type="RefSeq" id="XP_011029906.1">
    <property type="nucleotide sequence ID" value="XM_011031604.1"/>
</dbReference>
<name>A0AAJ6XT02_POPEU</name>
<dbReference type="PANTHER" id="PTHR44573">
    <property type="entry name" value="NADPH-DEPENDENT ALKENAL/ONE OXIDOREDUCTASE, CHLOROPLASTIC"/>
    <property type="match status" value="1"/>
</dbReference>
<reference evidence="4" key="1">
    <citation type="submission" date="2025-08" db="UniProtKB">
        <authorList>
            <consortium name="RefSeq"/>
        </authorList>
    </citation>
    <scope>IDENTIFICATION</scope>
</reference>
<dbReference type="Gene3D" id="3.40.50.720">
    <property type="entry name" value="NAD(P)-binding Rossmann-like Domain"/>
    <property type="match status" value="1"/>
</dbReference>
<gene>
    <name evidence="4" type="primary">LOC105129511</name>
</gene>
<keyword evidence="2" id="KW-0560">Oxidoreductase</keyword>